<reference evidence="3 4" key="1">
    <citation type="submission" date="2017-03" db="EMBL/GenBank/DDBJ databases">
        <title>Genomes of endolithic fungi from Antarctica.</title>
        <authorList>
            <person name="Coleine C."/>
            <person name="Masonjones S."/>
            <person name="Stajich J.E."/>
        </authorList>
    </citation>
    <scope>NUCLEOTIDE SEQUENCE [LARGE SCALE GENOMIC DNA]</scope>
    <source>
        <strain evidence="3 4">CCFEE 6315</strain>
    </source>
</reference>
<evidence type="ECO:0000313" key="4">
    <source>
        <dbReference type="Proteomes" id="UP000308549"/>
    </source>
</evidence>
<gene>
    <name evidence="3" type="ORF">B0A50_06362</name>
</gene>
<dbReference type="EMBL" id="NAJL01000042">
    <property type="protein sequence ID" value="TKA24602.1"/>
    <property type="molecule type" value="Genomic_DNA"/>
</dbReference>
<name>A0A4U0TRV0_9PEZI</name>
<dbReference type="OrthoDB" id="3695070at2759"/>
<dbReference type="AlphaFoldDB" id="A0A4U0TRV0"/>
<keyword evidence="1" id="KW-1133">Transmembrane helix</keyword>
<feature type="transmembrane region" description="Helical" evidence="1">
    <location>
        <begin position="325"/>
        <end position="344"/>
    </location>
</feature>
<evidence type="ECO:0000256" key="1">
    <source>
        <dbReference type="SAM" id="Phobius"/>
    </source>
</evidence>
<organism evidence="3 4">
    <name type="scientific">Salinomyces thailandicus</name>
    <dbReference type="NCBI Taxonomy" id="706561"/>
    <lineage>
        <taxon>Eukaryota</taxon>
        <taxon>Fungi</taxon>
        <taxon>Dikarya</taxon>
        <taxon>Ascomycota</taxon>
        <taxon>Pezizomycotina</taxon>
        <taxon>Dothideomycetes</taxon>
        <taxon>Dothideomycetidae</taxon>
        <taxon>Mycosphaerellales</taxon>
        <taxon>Teratosphaeriaceae</taxon>
        <taxon>Salinomyces</taxon>
    </lineage>
</organism>
<comment type="caution">
    <text evidence="3">The sequence shown here is derived from an EMBL/GenBank/DDBJ whole genome shotgun (WGS) entry which is preliminary data.</text>
</comment>
<evidence type="ECO:0000256" key="2">
    <source>
        <dbReference type="SAM" id="SignalP"/>
    </source>
</evidence>
<protein>
    <submittedName>
        <fullName evidence="3">Uncharacterized protein</fullName>
    </submittedName>
</protein>
<keyword evidence="1" id="KW-0812">Transmembrane</keyword>
<feature type="signal peptide" evidence="2">
    <location>
        <begin position="1"/>
        <end position="16"/>
    </location>
</feature>
<evidence type="ECO:0000313" key="3">
    <source>
        <dbReference type="EMBL" id="TKA24602.1"/>
    </source>
</evidence>
<sequence>MRQYLLATVMLAAVAAQRDDGDTFNPKRAISSCDALSCQGTGICSPPSEAITAYGVGMVSEALTLSDSDVSVSYTLADGEGWGTYVDQAGYVFSSLGLYVGAPEDTDLSSQPPACSLLFQYQGQTFPEDTSDASNTTTCPQTFSGVSNECFETLQDTIRGFDYSAAGNDDNYPSRTRCEALAQYVEYNVQHIDNDPSAVNTVCSFFGSLVSVTGGAISGPEVTTDVARPAGNDSSCQPVLPQDTDLHRVAYAREVLQKDSSGPGPSSFGFGVGGRVGYTPVVSVLYDDEDDVEPEVTFLCMRTYTPDGEILPFSRLSSSGAGPQAVVSGALVTLALGGCLFLVLSL</sequence>
<keyword evidence="2" id="KW-0732">Signal</keyword>
<proteinExistence type="predicted"/>
<keyword evidence="4" id="KW-1185">Reference proteome</keyword>
<feature type="chain" id="PRO_5020520400" evidence="2">
    <location>
        <begin position="17"/>
        <end position="346"/>
    </location>
</feature>
<accession>A0A4U0TRV0</accession>
<dbReference type="Proteomes" id="UP000308549">
    <property type="component" value="Unassembled WGS sequence"/>
</dbReference>
<keyword evidence="1" id="KW-0472">Membrane</keyword>